<feature type="region of interest" description="Disordered" evidence="1">
    <location>
        <begin position="495"/>
        <end position="520"/>
    </location>
</feature>
<feature type="region of interest" description="Disordered" evidence="1">
    <location>
        <begin position="344"/>
        <end position="376"/>
    </location>
</feature>
<sequence>MDDFLGRLGIQAINYAMRCGIALTSTFAIQQCSRLLKTVDDEPQYSELRALQRILDSKIKIVSPALDLIEFKSGRGNVFLGNAASLSKVLHRDIVALGKRLENAAAAEEQAQEQAAPFVELPFTKEQRHAEVVGIIRDIKALLARIDGDIPLLQLAITASGESLSTALPASISPSRLLQASMFLVVGDTQFSTHPGQPVQIGPSFTLSLYMLFLGHSSSSTLGNNAEALFYTDSGRILNIGTENDFENSSVLLLKRDTPAPASSRPVSRAGTAKEERESPGSESQDEQDEIDQQLREESYLLKDSNEAHNGDVIGDDPQHNPWRLPSHLDPEWLALEVCAEDGNSQDNDIVSSDGESSDVDDSYSSDSEAPANPRHIALAPTEAHLTEQMRNMAIAGGIAPSQHHGPSNGSSPNSTDGCLAPSPPRPRTAQPPFGPVVTSLSLLEMLVRLTSLQQFQQTSHLAIPDHILTFFLEEASATGLKGEERWKARRAAEKKMGFDPFTDTPPTKAKKEDPDNAMM</sequence>
<feature type="compositionally biased region" description="Polar residues" evidence="1">
    <location>
        <begin position="405"/>
        <end position="417"/>
    </location>
</feature>
<dbReference type="PANTHER" id="PTHR31010:SF2">
    <property type="entry name" value="RAN-SPECIFIC GTPASE-ACTIVATING PROTEIN 30"/>
    <property type="match status" value="1"/>
</dbReference>
<reference evidence="2 3" key="1">
    <citation type="submission" date="2024-01" db="EMBL/GenBank/DDBJ databases">
        <authorList>
            <person name="Allen C."/>
            <person name="Tagirdzhanova G."/>
        </authorList>
    </citation>
    <scope>NUCLEOTIDE SEQUENCE [LARGE SCALE GENOMIC DNA]</scope>
</reference>
<dbReference type="InterPro" id="IPR008812">
    <property type="entry name" value="Ran_GTP-bd-rel"/>
</dbReference>
<comment type="caution">
    <text evidence="2">The sequence shown here is derived from an EMBL/GenBank/DDBJ whole genome shotgun (WGS) entry which is preliminary data.</text>
</comment>
<dbReference type="PANTHER" id="PTHR31010">
    <property type="entry name" value="RAN-SPECIFIC GTPASE-ACTIVATING PROTEIN 30-RELATED"/>
    <property type="match status" value="1"/>
</dbReference>
<evidence type="ECO:0000313" key="2">
    <source>
        <dbReference type="EMBL" id="CAK7221928.1"/>
    </source>
</evidence>
<feature type="region of interest" description="Disordered" evidence="1">
    <location>
        <begin position="398"/>
        <end position="434"/>
    </location>
</feature>
<evidence type="ECO:0000313" key="3">
    <source>
        <dbReference type="Proteomes" id="UP001642405"/>
    </source>
</evidence>
<name>A0ABP0BQM2_9PEZI</name>
<feature type="region of interest" description="Disordered" evidence="1">
    <location>
        <begin position="307"/>
        <end position="326"/>
    </location>
</feature>
<dbReference type="Proteomes" id="UP001642405">
    <property type="component" value="Unassembled WGS sequence"/>
</dbReference>
<keyword evidence="3" id="KW-1185">Reference proteome</keyword>
<feature type="region of interest" description="Disordered" evidence="1">
    <location>
        <begin position="257"/>
        <end position="292"/>
    </location>
</feature>
<organism evidence="2 3">
    <name type="scientific">Sporothrix curviconia</name>
    <dbReference type="NCBI Taxonomy" id="1260050"/>
    <lineage>
        <taxon>Eukaryota</taxon>
        <taxon>Fungi</taxon>
        <taxon>Dikarya</taxon>
        <taxon>Ascomycota</taxon>
        <taxon>Pezizomycotina</taxon>
        <taxon>Sordariomycetes</taxon>
        <taxon>Sordariomycetidae</taxon>
        <taxon>Ophiostomatales</taxon>
        <taxon>Ophiostomataceae</taxon>
        <taxon>Sporothrix</taxon>
    </lineage>
</organism>
<dbReference type="Pfam" id="PF05508">
    <property type="entry name" value="Ran-binding"/>
    <property type="match status" value="1"/>
</dbReference>
<accession>A0ABP0BQM2</accession>
<protein>
    <submittedName>
        <fullName evidence="2">Ran-specific GTPase-activating protein 30</fullName>
    </submittedName>
</protein>
<gene>
    <name evidence="2" type="primary">YRB30</name>
    <name evidence="2" type="ORF">SCUCBS95973_004667</name>
</gene>
<feature type="compositionally biased region" description="Basic and acidic residues" evidence="1">
    <location>
        <begin position="510"/>
        <end position="520"/>
    </location>
</feature>
<evidence type="ECO:0000256" key="1">
    <source>
        <dbReference type="SAM" id="MobiDB-lite"/>
    </source>
</evidence>
<dbReference type="EMBL" id="CAWUHB010000023">
    <property type="protein sequence ID" value="CAK7221928.1"/>
    <property type="molecule type" value="Genomic_DNA"/>
</dbReference>
<proteinExistence type="predicted"/>